<keyword evidence="1" id="KW-0472">Membrane</keyword>
<dbReference type="EMBL" id="CP074694">
    <property type="protein sequence ID" value="QVL30021.1"/>
    <property type="molecule type" value="Genomic_DNA"/>
</dbReference>
<dbReference type="InterPro" id="IPR036457">
    <property type="entry name" value="PPM-type-like_dom_sf"/>
</dbReference>
<evidence type="ECO:0000313" key="4">
    <source>
        <dbReference type="Proteomes" id="UP000676194"/>
    </source>
</evidence>
<evidence type="ECO:0000313" key="3">
    <source>
        <dbReference type="EMBL" id="QVL30021.1"/>
    </source>
</evidence>
<dbReference type="RefSeq" id="WP_213493905.1">
    <property type="nucleotide sequence ID" value="NZ_CP074694.1"/>
</dbReference>
<evidence type="ECO:0000259" key="2">
    <source>
        <dbReference type="PROSITE" id="PS51746"/>
    </source>
</evidence>
<dbReference type="AlphaFoldDB" id="A0A8E6B2S1"/>
<dbReference type="SMART" id="SM00332">
    <property type="entry name" value="PP2Cc"/>
    <property type="match status" value="1"/>
</dbReference>
<keyword evidence="1" id="KW-0812">Transmembrane</keyword>
<keyword evidence="4" id="KW-1185">Reference proteome</keyword>
<feature type="transmembrane region" description="Helical" evidence="1">
    <location>
        <begin position="282"/>
        <end position="302"/>
    </location>
</feature>
<dbReference type="SMART" id="SM00331">
    <property type="entry name" value="PP2C_SIG"/>
    <property type="match status" value="1"/>
</dbReference>
<feature type="transmembrane region" description="Helical" evidence="1">
    <location>
        <begin position="308"/>
        <end position="331"/>
    </location>
</feature>
<dbReference type="Pfam" id="PF13672">
    <property type="entry name" value="PP2C_2"/>
    <property type="match status" value="1"/>
</dbReference>
<feature type="domain" description="PPM-type phosphatase" evidence="2">
    <location>
        <begin position="9"/>
        <end position="250"/>
    </location>
</feature>
<protein>
    <submittedName>
        <fullName evidence="3">Serine/threonine-protein phosphatase</fullName>
    </submittedName>
</protein>
<evidence type="ECO:0000256" key="1">
    <source>
        <dbReference type="SAM" id="Phobius"/>
    </source>
</evidence>
<gene>
    <name evidence="3" type="ORF">KIH39_14220</name>
</gene>
<proteinExistence type="predicted"/>
<dbReference type="Gene3D" id="3.60.40.10">
    <property type="entry name" value="PPM-type phosphatase domain"/>
    <property type="match status" value="1"/>
</dbReference>
<dbReference type="InterPro" id="IPR015655">
    <property type="entry name" value="PP2C"/>
</dbReference>
<accession>A0A8E6B2S1</accession>
<dbReference type="GO" id="GO:0004722">
    <property type="term" value="F:protein serine/threonine phosphatase activity"/>
    <property type="evidence" value="ECO:0007669"/>
    <property type="project" value="InterPro"/>
</dbReference>
<dbReference type="KEGG" id="tsph:KIH39_14220"/>
<organism evidence="3 4">
    <name type="scientific">Telmatocola sphagniphila</name>
    <dbReference type="NCBI Taxonomy" id="1123043"/>
    <lineage>
        <taxon>Bacteria</taxon>
        <taxon>Pseudomonadati</taxon>
        <taxon>Planctomycetota</taxon>
        <taxon>Planctomycetia</taxon>
        <taxon>Gemmatales</taxon>
        <taxon>Gemmataceae</taxon>
    </lineage>
</organism>
<reference evidence="3" key="1">
    <citation type="submission" date="2021-05" db="EMBL/GenBank/DDBJ databases">
        <title>Complete genome sequence of the cellulolytic planctomycete Telmatocola sphagniphila SP2T and characterization of the first cellulase from planctomycetes.</title>
        <authorList>
            <person name="Rakitin A.L."/>
            <person name="Beletsky A.V."/>
            <person name="Naumoff D.G."/>
            <person name="Kulichevskaya I.S."/>
            <person name="Mardanov A.V."/>
            <person name="Ravin N.V."/>
            <person name="Dedysh S.N."/>
        </authorList>
    </citation>
    <scope>NUCLEOTIDE SEQUENCE</scope>
    <source>
        <strain evidence="3">SP2T</strain>
    </source>
</reference>
<dbReference type="CDD" id="cd00143">
    <property type="entry name" value="PP2Cc"/>
    <property type="match status" value="1"/>
</dbReference>
<keyword evidence="1" id="KW-1133">Transmembrane helix</keyword>
<dbReference type="InterPro" id="IPR001932">
    <property type="entry name" value="PPM-type_phosphatase-like_dom"/>
</dbReference>
<dbReference type="Proteomes" id="UP000676194">
    <property type="component" value="Chromosome"/>
</dbReference>
<dbReference type="SUPFAM" id="SSF81606">
    <property type="entry name" value="PP2C-like"/>
    <property type="match status" value="1"/>
</dbReference>
<sequence>MPLFDQIEHAGMTDVGIRRSHNQDAFAIQKAPDRARWKKEGHILIVADGMGGHAVGEKASAKAVQDIPLAYLKYVANEGPISAIRKSFQEANHGIYAIGQENPEFRGMGTTASVLVMREEGAWIGHVGDSRIYRVRDGQIEQLTFDHSYVWEMARRMGVSPEELEDVRKNVIIRSLGPDVLVQVDVEGPHPLHEGDTFVICSDGLSNPVLPEEIGAIASNFPPQEAARILIELANLRGGPDNVSAVVVRVGDATSSLVDNPNKNKKSFVKSLKNARDAWGRIVPWPITCLLLGLLFATGFILTMVNNVFGQTIFFTLSLIALISGGVLLFLESRKKKKSDKDDKPRKLNIYREYPATVDEELLAIFKELQDSVFEQVKDRPLDWALYNKLSKSADHFAKEQDLVAAFRDRLRALMLIAKPFNQTRQKEEGFKPKWVKMSWDS</sequence>
<dbReference type="PANTHER" id="PTHR47992">
    <property type="entry name" value="PROTEIN PHOSPHATASE"/>
    <property type="match status" value="1"/>
</dbReference>
<name>A0A8E6B2S1_9BACT</name>
<dbReference type="PROSITE" id="PS51746">
    <property type="entry name" value="PPM_2"/>
    <property type="match status" value="1"/>
</dbReference>